<dbReference type="PANTHER" id="PTHR43445:SF3">
    <property type="entry name" value="UDP-N-ACETYLMURAMATE--L-ALANINE LIGASE"/>
    <property type="match status" value="1"/>
</dbReference>
<evidence type="ECO:0000256" key="6">
    <source>
        <dbReference type="ARBA" id="ARBA00022618"/>
    </source>
</evidence>
<evidence type="ECO:0000256" key="3">
    <source>
        <dbReference type="ARBA" id="ARBA00012211"/>
    </source>
</evidence>
<dbReference type="EMBL" id="ABFK02000016">
    <property type="protein sequence ID" value="EDS04668.1"/>
    <property type="molecule type" value="Genomic_DNA"/>
</dbReference>
<dbReference type="GO" id="GO:0009252">
    <property type="term" value="P:peptidoglycan biosynthetic process"/>
    <property type="evidence" value="ECO:0007669"/>
    <property type="project" value="UniProtKB-UniRule"/>
</dbReference>
<comment type="catalytic activity">
    <reaction evidence="13 14">
        <text>UDP-N-acetyl-alpha-D-muramate + L-alanine + ATP = UDP-N-acetyl-alpha-D-muramoyl-L-alanine + ADP + phosphate + H(+)</text>
        <dbReference type="Rhea" id="RHEA:23372"/>
        <dbReference type="ChEBI" id="CHEBI:15378"/>
        <dbReference type="ChEBI" id="CHEBI:30616"/>
        <dbReference type="ChEBI" id="CHEBI:43474"/>
        <dbReference type="ChEBI" id="CHEBI:57972"/>
        <dbReference type="ChEBI" id="CHEBI:70757"/>
        <dbReference type="ChEBI" id="CHEBI:83898"/>
        <dbReference type="ChEBI" id="CHEBI:456216"/>
        <dbReference type="EC" id="6.3.2.8"/>
    </reaction>
</comment>
<feature type="domain" description="Mur ligase N-terminal catalytic" evidence="15">
    <location>
        <begin position="35"/>
        <end position="137"/>
    </location>
</feature>
<evidence type="ECO:0000256" key="12">
    <source>
        <dbReference type="ARBA" id="ARBA00023316"/>
    </source>
</evidence>
<dbReference type="eggNOG" id="COG0773">
    <property type="taxonomic scope" value="Bacteria"/>
</dbReference>
<keyword evidence="19" id="KW-1185">Reference proteome</keyword>
<evidence type="ECO:0000259" key="17">
    <source>
        <dbReference type="Pfam" id="PF08245"/>
    </source>
</evidence>
<dbReference type="GeneID" id="73803567"/>
<feature type="binding site" evidence="14">
    <location>
        <begin position="145"/>
        <end position="151"/>
    </location>
    <ligand>
        <name>ATP</name>
        <dbReference type="ChEBI" id="CHEBI:30616"/>
    </ligand>
</feature>
<dbReference type="InterPro" id="IPR005758">
    <property type="entry name" value="UDP-N-AcMur_Ala_ligase_MurC"/>
</dbReference>
<dbReference type="SUPFAM" id="SSF51984">
    <property type="entry name" value="MurCD N-terminal domain"/>
    <property type="match status" value="1"/>
</dbReference>
<evidence type="ECO:0000256" key="11">
    <source>
        <dbReference type="ARBA" id="ARBA00023306"/>
    </source>
</evidence>
<dbReference type="NCBIfam" id="TIGR01082">
    <property type="entry name" value="murC"/>
    <property type="match status" value="1"/>
</dbReference>
<dbReference type="GO" id="GO:0008360">
    <property type="term" value="P:regulation of cell shape"/>
    <property type="evidence" value="ECO:0007669"/>
    <property type="project" value="UniProtKB-KW"/>
</dbReference>
<keyword evidence="8 14" id="KW-0067">ATP-binding</keyword>
<evidence type="ECO:0000256" key="9">
    <source>
        <dbReference type="ARBA" id="ARBA00022960"/>
    </source>
</evidence>
<keyword evidence="12 14" id="KW-0961">Cell wall biogenesis/degradation</keyword>
<dbReference type="UniPathway" id="UPA00219"/>
<evidence type="ECO:0000256" key="1">
    <source>
        <dbReference type="ARBA" id="ARBA00004496"/>
    </source>
</evidence>
<dbReference type="InterPro" id="IPR036565">
    <property type="entry name" value="Mur-like_cat_sf"/>
</dbReference>
<evidence type="ECO:0000256" key="8">
    <source>
        <dbReference type="ARBA" id="ARBA00022840"/>
    </source>
</evidence>
<comment type="pathway">
    <text evidence="2 14">Cell wall biogenesis; peptidoglycan biosynthesis.</text>
</comment>
<dbReference type="SUPFAM" id="SSF53244">
    <property type="entry name" value="MurD-like peptide ligases, peptide-binding domain"/>
    <property type="match status" value="1"/>
</dbReference>
<dbReference type="GO" id="GO:0005737">
    <property type="term" value="C:cytoplasm"/>
    <property type="evidence" value="ECO:0007669"/>
    <property type="project" value="UniProtKB-SubCell"/>
</dbReference>
<dbReference type="PANTHER" id="PTHR43445">
    <property type="entry name" value="UDP-N-ACETYLMURAMATE--L-ALANINE LIGASE-RELATED"/>
    <property type="match status" value="1"/>
</dbReference>
<keyword evidence="9 14" id="KW-0133">Cell shape</keyword>
<organism evidence="18 19">
    <name type="scientific">Alistipes putredinis DSM 17216</name>
    <dbReference type="NCBI Taxonomy" id="445970"/>
    <lineage>
        <taxon>Bacteria</taxon>
        <taxon>Pseudomonadati</taxon>
        <taxon>Bacteroidota</taxon>
        <taxon>Bacteroidia</taxon>
        <taxon>Bacteroidales</taxon>
        <taxon>Rikenellaceae</taxon>
        <taxon>Alistipes</taxon>
    </lineage>
</organism>
<evidence type="ECO:0000259" key="16">
    <source>
        <dbReference type="Pfam" id="PF02875"/>
    </source>
</evidence>
<evidence type="ECO:0000313" key="19">
    <source>
        <dbReference type="Proteomes" id="UP000005819"/>
    </source>
</evidence>
<comment type="subcellular location">
    <subcellularLocation>
        <location evidence="1 14">Cytoplasm</location>
    </subcellularLocation>
</comment>
<keyword evidence="7 14" id="KW-0547">Nucleotide-binding</keyword>
<dbReference type="GO" id="GO:0005524">
    <property type="term" value="F:ATP binding"/>
    <property type="evidence" value="ECO:0007669"/>
    <property type="project" value="UniProtKB-UniRule"/>
</dbReference>
<dbReference type="RefSeq" id="WP_004329374.1">
    <property type="nucleotide sequence ID" value="NZ_DS499579.1"/>
</dbReference>
<keyword evidence="10 14" id="KW-0573">Peptidoglycan synthesis</keyword>
<evidence type="ECO:0000313" key="18">
    <source>
        <dbReference type="EMBL" id="EDS04668.1"/>
    </source>
</evidence>
<evidence type="ECO:0000256" key="7">
    <source>
        <dbReference type="ARBA" id="ARBA00022741"/>
    </source>
</evidence>
<dbReference type="Gene3D" id="3.40.50.720">
    <property type="entry name" value="NAD(P)-binding Rossmann-like Domain"/>
    <property type="match status" value="1"/>
</dbReference>
<keyword evidence="5 14" id="KW-0436">Ligase</keyword>
<name>B0MTW0_9BACT</name>
<evidence type="ECO:0000256" key="14">
    <source>
        <dbReference type="HAMAP-Rule" id="MF_00046"/>
    </source>
</evidence>
<proteinExistence type="inferred from homology"/>
<keyword evidence="4 14" id="KW-0963">Cytoplasm</keyword>
<dbReference type="Pfam" id="PF01225">
    <property type="entry name" value="Mur_ligase"/>
    <property type="match status" value="1"/>
</dbReference>
<dbReference type="AlphaFoldDB" id="B0MTW0"/>
<evidence type="ECO:0000259" key="15">
    <source>
        <dbReference type="Pfam" id="PF01225"/>
    </source>
</evidence>
<dbReference type="InterPro" id="IPR050061">
    <property type="entry name" value="MurCDEF_pg_biosynth"/>
</dbReference>
<sequence length="489" mass="54262">MKEFSTIANVTSGREERRTCSTAAGCGERRERLNVYFLGIGGIGMSALARYFLHEGQRVAGYDRVRSHLTDQIEAEGAVVHYEEDPALIPADFRDPATTIVVYTPAVPADHTELRWFEEHGFEIVKRSQMLGYLSQGKFVMAVAGTHGKTTTTTLVAWLNHRVTGGGSAFLGGISRNFSSNLVLGRGRRLAVEADEFDRSFLRLWPDVAVVTSADADHLDIYGTHEALREAFSQFVGQIREGGALVVKRGVDLKIGNPGIRVYRYSYDEPCDFYARNVTLLEGGHYRYDLVTPGGVVEGCTLGIPGWVNIENAVAAVAALWCASERDGEPLDAERLREALASFEGVKRRFEFYVNTPRQVYMDDYAHHPRELAAAITSVKKMFPGRRLTALFQPHLYTRTRDFYREFAEALSHADRVVLLPIYPAREEPIPGVESEMIGRLLTVPWTICDRAELAEKVAAMDTDVVVSFGAGNIDACCGALAEKLREKA</sequence>
<evidence type="ECO:0000256" key="13">
    <source>
        <dbReference type="ARBA" id="ARBA00047833"/>
    </source>
</evidence>
<dbReference type="Pfam" id="PF08245">
    <property type="entry name" value="Mur_ligase_M"/>
    <property type="match status" value="1"/>
</dbReference>
<dbReference type="InterPro" id="IPR000713">
    <property type="entry name" value="Mur_ligase_N"/>
</dbReference>
<dbReference type="EC" id="6.3.2.8" evidence="3 14"/>
<protein>
    <recommendedName>
        <fullName evidence="3 14">UDP-N-acetylmuramate--L-alanine ligase</fullName>
        <ecNumber evidence="3 14">6.3.2.8</ecNumber>
    </recommendedName>
    <alternativeName>
        <fullName evidence="14">UDP-N-acetylmuramoyl-L-alanine synthetase</fullName>
    </alternativeName>
</protein>
<dbReference type="OrthoDB" id="9804126at2"/>
<feature type="domain" description="Mur ligase central" evidence="17">
    <location>
        <begin position="143"/>
        <end position="319"/>
    </location>
</feature>
<dbReference type="GO" id="GO:0071555">
    <property type="term" value="P:cell wall organization"/>
    <property type="evidence" value="ECO:0007669"/>
    <property type="project" value="UniProtKB-KW"/>
</dbReference>
<dbReference type="HOGENOM" id="CLU_028104_2_2_10"/>
<keyword evidence="6 14" id="KW-0132">Cell division</keyword>
<comment type="caution">
    <text evidence="18">The sequence shown here is derived from an EMBL/GenBank/DDBJ whole genome shotgun (WGS) entry which is preliminary data.</text>
</comment>
<reference evidence="18" key="2">
    <citation type="submission" date="2013-09" db="EMBL/GenBank/DDBJ databases">
        <title>Draft genome sequence of Alistipes putredinis (DSM 17216).</title>
        <authorList>
            <person name="Sudarsanam P."/>
            <person name="Ley R."/>
            <person name="Guruge J."/>
            <person name="Turnbaugh P.J."/>
            <person name="Mahowald M."/>
            <person name="Liep D."/>
            <person name="Gordon J."/>
        </authorList>
    </citation>
    <scope>NUCLEOTIDE SEQUENCE</scope>
    <source>
        <strain evidence="18">DSM 17216</strain>
    </source>
</reference>
<dbReference type="Gene3D" id="3.40.1190.10">
    <property type="entry name" value="Mur-like, catalytic domain"/>
    <property type="match status" value="1"/>
</dbReference>
<dbReference type="GO" id="GO:0051301">
    <property type="term" value="P:cell division"/>
    <property type="evidence" value="ECO:0007669"/>
    <property type="project" value="UniProtKB-KW"/>
</dbReference>
<keyword evidence="11 14" id="KW-0131">Cell cycle</keyword>
<dbReference type="InterPro" id="IPR036615">
    <property type="entry name" value="Mur_ligase_C_dom_sf"/>
</dbReference>
<feature type="domain" description="Mur ligase C-terminal" evidence="16">
    <location>
        <begin position="348"/>
        <end position="472"/>
    </location>
</feature>
<dbReference type="GO" id="GO:0008763">
    <property type="term" value="F:UDP-N-acetylmuramate-L-alanine ligase activity"/>
    <property type="evidence" value="ECO:0007669"/>
    <property type="project" value="UniProtKB-UniRule"/>
</dbReference>
<comment type="similarity">
    <text evidence="14">Belongs to the MurCDEF family.</text>
</comment>
<accession>B0MTW0</accession>
<dbReference type="Gene3D" id="3.90.190.20">
    <property type="entry name" value="Mur ligase, C-terminal domain"/>
    <property type="match status" value="1"/>
</dbReference>
<evidence type="ECO:0000256" key="2">
    <source>
        <dbReference type="ARBA" id="ARBA00004752"/>
    </source>
</evidence>
<dbReference type="SUPFAM" id="SSF53623">
    <property type="entry name" value="MurD-like peptide ligases, catalytic domain"/>
    <property type="match status" value="1"/>
</dbReference>
<dbReference type="HAMAP" id="MF_00046">
    <property type="entry name" value="MurC"/>
    <property type="match status" value="1"/>
</dbReference>
<dbReference type="Pfam" id="PF02875">
    <property type="entry name" value="Mur_ligase_C"/>
    <property type="match status" value="1"/>
</dbReference>
<gene>
    <name evidence="14 18" type="primary">murC</name>
    <name evidence="18" type="ORF">ALIPUT_00541</name>
</gene>
<dbReference type="InterPro" id="IPR013221">
    <property type="entry name" value="Mur_ligase_cen"/>
</dbReference>
<evidence type="ECO:0000256" key="10">
    <source>
        <dbReference type="ARBA" id="ARBA00022984"/>
    </source>
</evidence>
<dbReference type="InterPro" id="IPR004101">
    <property type="entry name" value="Mur_ligase_C"/>
</dbReference>
<comment type="function">
    <text evidence="14">Cell wall formation.</text>
</comment>
<evidence type="ECO:0000256" key="4">
    <source>
        <dbReference type="ARBA" id="ARBA00022490"/>
    </source>
</evidence>
<evidence type="ECO:0000256" key="5">
    <source>
        <dbReference type="ARBA" id="ARBA00022598"/>
    </source>
</evidence>
<reference evidence="18" key="1">
    <citation type="submission" date="2007-10" db="EMBL/GenBank/DDBJ databases">
        <authorList>
            <person name="Fulton L."/>
            <person name="Clifton S."/>
            <person name="Fulton B."/>
            <person name="Xu J."/>
            <person name="Minx P."/>
            <person name="Pepin K.H."/>
            <person name="Johnson M."/>
            <person name="Thiruvilangam P."/>
            <person name="Bhonagiri V."/>
            <person name="Nash W.E."/>
            <person name="Mardis E.R."/>
            <person name="Wilson R.K."/>
        </authorList>
    </citation>
    <scope>NUCLEOTIDE SEQUENCE [LARGE SCALE GENOMIC DNA]</scope>
    <source>
        <strain evidence="18">DSM 17216</strain>
    </source>
</reference>
<dbReference type="Proteomes" id="UP000005819">
    <property type="component" value="Unassembled WGS sequence"/>
</dbReference>